<reference evidence="2 3" key="1">
    <citation type="submission" date="2019-01" db="EMBL/GenBank/DDBJ databases">
        <authorList>
            <person name="Ferrante I. M."/>
        </authorList>
    </citation>
    <scope>NUCLEOTIDE SEQUENCE [LARGE SCALE GENOMIC DNA]</scope>
    <source>
        <strain evidence="2 3">B856</strain>
    </source>
</reference>
<dbReference type="EMBL" id="CAACVS010000595">
    <property type="protein sequence ID" value="VEU43882.1"/>
    <property type="molecule type" value="Genomic_DNA"/>
</dbReference>
<gene>
    <name evidence="2" type="ORF">PSNMU_V1.4_AUG-EV-PASAV3_0109350</name>
</gene>
<keyword evidence="3" id="KW-1185">Reference proteome</keyword>
<evidence type="ECO:0000256" key="1">
    <source>
        <dbReference type="SAM" id="MobiDB-lite"/>
    </source>
</evidence>
<protein>
    <submittedName>
        <fullName evidence="2">Uncharacterized protein</fullName>
    </submittedName>
</protein>
<organism evidence="2 3">
    <name type="scientific">Pseudo-nitzschia multistriata</name>
    <dbReference type="NCBI Taxonomy" id="183589"/>
    <lineage>
        <taxon>Eukaryota</taxon>
        <taxon>Sar</taxon>
        <taxon>Stramenopiles</taxon>
        <taxon>Ochrophyta</taxon>
        <taxon>Bacillariophyta</taxon>
        <taxon>Bacillariophyceae</taxon>
        <taxon>Bacillariophycidae</taxon>
        <taxon>Bacillariales</taxon>
        <taxon>Bacillariaceae</taxon>
        <taxon>Pseudo-nitzschia</taxon>
    </lineage>
</organism>
<feature type="region of interest" description="Disordered" evidence="1">
    <location>
        <begin position="136"/>
        <end position="157"/>
    </location>
</feature>
<dbReference type="Proteomes" id="UP000291116">
    <property type="component" value="Unassembled WGS sequence"/>
</dbReference>
<proteinExistence type="predicted"/>
<evidence type="ECO:0000313" key="3">
    <source>
        <dbReference type="Proteomes" id="UP000291116"/>
    </source>
</evidence>
<sequence length="157" mass="16822">MVGHVAKGLHSFRIDIALIDPTGVRCELFEIPDHRLRHVRNATVGVNDVSLGDEDFIFGVANVVPLLRVVDGGIGDHKFLLEVFRFHRSKLRLETLAGRVLAVPIPSHVGSLVAHAEGSLTELVVTDSDVLRGQVGSGGRGIRHASASVSSDAPLEL</sequence>
<dbReference type="AlphaFoldDB" id="A0A448ZPA7"/>
<name>A0A448ZPA7_9STRA</name>
<evidence type="ECO:0000313" key="2">
    <source>
        <dbReference type="EMBL" id="VEU43882.1"/>
    </source>
</evidence>
<accession>A0A448ZPA7</accession>